<gene>
    <name evidence="1" type="ORF">MtrunA17_Chr4g0043611</name>
</gene>
<sequence length="79" mass="9408">MVAEQYQYCWMTQPRKRKNNELNQVSTKRYVFSKKGNQRINQINHTSLFKLKSSVTFRSPSRDMVVKPLRLSLQNLVFA</sequence>
<dbReference type="AlphaFoldDB" id="A0A396IBG0"/>
<name>A0A396IBG0_MEDTR</name>
<dbReference type="EMBL" id="PSQE01000004">
    <property type="protein sequence ID" value="RHN62088.1"/>
    <property type="molecule type" value="Genomic_DNA"/>
</dbReference>
<proteinExistence type="predicted"/>
<dbReference type="Proteomes" id="UP000265566">
    <property type="component" value="Chromosome 4"/>
</dbReference>
<evidence type="ECO:0000313" key="1">
    <source>
        <dbReference type="EMBL" id="RHN62088.1"/>
    </source>
</evidence>
<organism evidence="1">
    <name type="scientific">Medicago truncatula</name>
    <name type="common">Barrel medic</name>
    <name type="synonym">Medicago tribuloides</name>
    <dbReference type="NCBI Taxonomy" id="3880"/>
    <lineage>
        <taxon>Eukaryota</taxon>
        <taxon>Viridiplantae</taxon>
        <taxon>Streptophyta</taxon>
        <taxon>Embryophyta</taxon>
        <taxon>Tracheophyta</taxon>
        <taxon>Spermatophyta</taxon>
        <taxon>Magnoliopsida</taxon>
        <taxon>eudicotyledons</taxon>
        <taxon>Gunneridae</taxon>
        <taxon>Pentapetalae</taxon>
        <taxon>rosids</taxon>
        <taxon>fabids</taxon>
        <taxon>Fabales</taxon>
        <taxon>Fabaceae</taxon>
        <taxon>Papilionoideae</taxon>
        <taxon>50 kb inversion clade</taxon>
        <taxon>NPAAA clade</taxon>
        <taxon>Hologalegina</taxon>
        <taxon>IRL clade</taxon>
        <taxon>Trifolieae</taxon>
        <taxon>Medicago</taxon>
    </lineage>
</organism>
<reference evidence="1" key="1">
    <citation type="journal article" date="2018" name="Nat. Plants">
        <title>Whole-genome landscape of Medicago truncatula symbiotic genes.</title>
        <authorList>
            <person name="Pecrix Y."/>
            <person name="Gamas P."/>
            <person name="Carrere S."/>
        </authorList>
    </citation>
    <scope>NUCLEOTIDE SEQUENCE</scope>
    <source>
        <tissue evidence="1">Leaves</tissue>
    </source>
</reference>
<protein>
    <submittedName>
        <fullName evidence="1">Uncharacterized protein</fullName>
    </submittedName>
</protein>
<comment type="caution">
    <text evidence="1">The sequence shown here is derived from an EMBL/GenBank/DDBJ whole genome shotgun (WGS) entry which is preliminary data.</text>
</comment>
<dbReference type="Gramene" id="rna24621">
    <property type="protein sequence ID" value="RHN62088.1"/>
    <property type="gene ID" value="gene24621"/>
</dbReference>
<accession>A0A396IBG0</accession>